<evidence type="ECO:0000313" key="5">
    <source>
        <dbReference type="EMBL" id="QCE09791.1"/>
    </source>
</evidence>
<dbReference type="InterPro" id="IPR001197">
    <property type="entry name" value="Ribosomal_uL16_euk_arch"/>
</dbReference>
<keyword evidence="6" id="KW-1185">Reference proteome</keyword>
<dbReference type="GO" id="GO:0003735">
    <property type="term" value="F:structural constituent of ribosome"/>
    <property type="evidence" value="ECO:0007669"/>
    <property type="project" value="InterPro"/>
</dbReference>
<keyword evidence="2 5" id="KW-0689">Ribosomal protein</keyword>
<dbReference type="GO" id="GO:0005840">
    <property type="term" value="C:ribosome"/>
    <property type="evidence" value="ECO:0007669"/>
    <property type="project" value="UniProtKB-KW"/>
</dbReference>
<evidence type="ECO:0000256" key="1">
    <source>
        <dbReference type="ARBA" id="ARBA00008931"/>
    </source>
</evidence>
<dbReference type="Proteomes" id="UP000501690">
    <property type="component" value="Linkage Group LG10"/>
</dbReference>
<dbReference type="Gene3D" id="3.90.1170.10">
    <property type="entry name" value="Ribosomal protein L10e/L16"/>
    <property type="match status" value="1"/>
</dbReference>
<comment type="subunit">
    <text evidence="4">Component of the small ribosomal subunit. Mature ribosomes consist of a small (40S) and a large (60S) subunit. The 40S subunit contains about 33 different proteins and 1 molecule of RNA (18S). The 60S subunit contains about 49 different proteins and 3 molecules of RNA (25S, 5.8S and 5S).</text>
</comment>
<evidence type="ECO:0000256" key="4">
    <source>
        <dbReference type="ARBA" id="ARBA00026019"/>
    </source>
</evidence>
<name>A0A4D6NA95_VIGUN</name>
<comment type="similarity">
    <text evidence="1">Belongs to the universal ribosomal protein uL16 family.</text>
</comment>
<accession>A0A4D6NA95</accession>
<dbReference type="GO" id="GO:0006412">
    <property type="term" value="P:translation"/>
    <property type="evidence" value="ECO:0007669"/>
    <property type="project" value="InterPro"/>
</dbReference>
<evidence type="ECO:0000256" key="2">
    <source>
        <dbReference type="ARBA" id="ARBA00022980"/>
    </source>
</evidence>
<dbReference type="Gene3D" id="3.30.60.300">
    <property type="match status" value="1"/>
</dbReference>
<dbReference type="EMBL" id="CP039354">
    <property type="protein sequence ID" value="QCE09791.1"/>
    <property type="molecule type" value="Genomic_DNA"/>
</dbReference>
<dbReference type="FunFam" id="3.30.60.300:FF:000003">
    <property type="entry name" value="60S ribosomal protein L10, putative"/>
    <property type="match status" value="1"/>
</dbReference>
<dbReference type="GO" id="GO:1990904">
    <property type="term" value="C:ribonucleoprotein complex"/>
    <property type="evidence" value="ECO:0007669"/>
    <property type="project" value="UniProtKB-KW"/>
</dbReference>
<gene>
    <name evidence="5" type="ORF">DEO72_LG10g1014</name>
</gene>
<dbReference type="PANTHER" id="PTHR11726">
    <property type="entry name" value="60S RIBOSOMAL PROTEIN L10"/>
    <property type="match status" value="1"/>
</dbReference>
<evidence type="ECO:0000313" key="6">
    <source>
        <dbReference type="Proteomes" id="UP000501690"/>
    </source>
</evidence>
<keyword evidence="3" id="KW-0687">Ribonucleoprotein</keyword>
<protein>
    <submittedName>
        <fullName evidence="5">Large subunit ribosomal protein L10e</fullName>
    </submittedName>
</protein>
<dbReference type="InterPro" id="IPR036920">
    <property type="entry name" value="Ribosomal_uL16_sf"/>
</dbReference>
<sequence length="150" mass="16370">MLEDAETEYEIRFGVLVTFKRSGIGIVVFGLGNGVVGEPEEEVFEDVELDLGGGRGGLEKGVADIGEKARISGVVFVSEALRRAKFKFLGRQKIIVSRKWGFTKFSRSDYLKYKSENMIVPDGVNAKLLGCHGPLANRQPGRAFLTSATA</sequence>
<dbReference type="SUPFAM" id="SSF54686">
    <property type="entry name" value="Ribosomal protein L16p/L10e"/>
    <property type="match status" value="1"/>
</dbReference>
<reference evidence="5 6" key="1">
    <citation type="submission" date="2019-04" db="EMBL/GenBank/DDBJ databases">
        <title>An improved genome assembly and genetic linkage map for asparagus bean, Vigna unguiculata ssp. sesquipedialis.</title>
        <authorList>
            <person name="Xia Q."/>
            <person name="Zhang R."/>
            <person name="Dong Y."/>
        </authorList>
    </citation>
    <scope>NUCLEOTIDE SEQUENCE [LARGE SCALE GENOMIC DNA]</scope>
    <source>
        <tissue evidence="5">Leaf</tissue>
    </source>
</reference>
<proteinExistence type="inferred from homology"/>
<organism evidence="5 6">
    <name type="scientific">Vigna unguiculata</name>
    <name type="common">Cowpea</name>
    <dbReference type="NCBI Taxonomy" id="3917"/>
    <lineage>
        <taxon>Eukaryota</taxon>
        <taxon>Viridiplantae</taxon>
        <taxon>Streptophyta</taxon>
        <taxon>Embryophyta</taxon>
        <taxon>Tracheophyta</taxon>
        <taxon>Spermatophyta</taxon>
        <taxon>Magnoliopsida</taxon>
        <taxon>eudicotyledons</taxon>
        <taxon>Gunneridae</taxon>
        <taxon>Pentapetalae</taxon>
        <taxon>rosids</taxon>
        <taxon>fabids</taxon>
        <taxon>Fabales</taxon>
        <taxon>Fabaceae</taxon>
        <taxon>Papilionoideae</taxon>
        <taxon>50 kb inversion clade</taxon>
        <taxon>NPAAA clade</taxon>
        <taxon>indigoferoid/millettioid clade</taxon>
        <taxon>Phaseoleae</taxon>
        <taxon>Vigna</taxon>
    </lineage>
</organism>
<dbReference type="AlphaFoldDB" id="A0A4D6NA95"/>
<evidence type="ECO:0000256" key="3">
    <source>
        <dbReference type="ARBA" id="ARBA00023274"/>
    </source>
</evidence>